<evidence type="ECO:0000256" key="15">
    <source>
        <dbReference type="SAM" id="MobiDB-lite"/>
    </source>
</evidence>
<dbReference type="GO" id="GO:0098552">
    <property type="term" value="C:side of membrane"/>
    <property type="evidence" value="ECO:0007669"/>
    <property type="project" value="UniProtKB-KW"/>
</dbReference>
<feature type="disulfide bond" evidence="14">
    <location>
        <begin position="82"/>
        <end position="113"/>
    </location>
</feature>
<dbReference type="Pfam" id="PF05730">
    <property type="entry name" value="CFEM"/>
    <property type="match status" value="1"/>
</dbReference>
<gene>
    <name evidence="18" type="ORF">BN1723_002264</name>
</gene>
<keyword evidence="9 16" id="KW-1133">Transmembrane helix</keyword>
<dbReference type="InterPro" id="IPR052337">
    <property type="entry name" value="SAT4-like"/>
</dbReference>
<dbReference type="GO" id="GO:0005576">
    <property type="term" value="C:extracellular region"/>
    <property type="evidence" value="ECO:0007669"/>
    <property type="project" value="UniProtKB-SubCell"/>
</dbReference>
<dbReference type="InterPro" id="IPR049326">
    <property type="entry name" value="Rhodopsin_dom_fungi"/>
</dbReference>
<comment type="caution">
    <text evidence="14">Lacks conserved residue(s) required for the propagation of feature annotation.</text>
</comment>
<evidence type="ECO:0000313" key="18">
    <source>
        <dbReference type="EMBL" id="CRK16089.1"/>
    </source>
</evidence>
<evidence type="ECO:0000256" key="10">
    <source>
        <dbReference type="ARBA" id="ARBA00023136"/>
    </source>
</evidence>
<keyword evidence="7 16" id="KW-0812">Transmembrane</keyword>
<dbReference type="InterPro" id="IPR008427">
    <property type="entry name" value="Extracellular_membr_CFEM_dom"/>
</dbReference>
<feature type="transmembrane region" description="Helical" evidence="16">
    <location>
        <begin position="303"/>
        <end position="326"/>
    </location>
</feature>
<feature type="region of interest" description="Disordered" evidence="15">
    <location>
        <begin position="421"/>
        <end position="461"/>
    </location>
</feature>
<feature type="transmembrane region" description="Helical" evidence="16">
    <location>
        <begin position="338"/>
        <end position="356"/>
    </location>
</feature>
<evidence type="ECO:0000256" key="11">
    <source>
        <dbReference type="ARBA" id="ARBA00023157"/>
    </source>
</evidence>
<name>A0A0G4L258_VERLO</name>
<keyword evidence="11 14" id="KW-1015">Disulfide bond</keyword>
<feature type="disulfide bond" evidence="14">
    <location>
        <begin position="78"/>
        <end position="118"/>
    </location>
</feature>
<feature type="transmembrane region" description="Helical" evidence="16">
    <location>
        <begin position="175"/>
        <end position="199"/>
    </location>
</feature>
<dbReference type="PANTHER" id="PTHR33048">
    <property type="entry name" value="PTH11-LIKE INTEGRAL MEMBRANE PROTEIN (AFU_ORTHOLOGUE AFUA_5G11245)"/>
    <property type="match status" value="1"/>
</dbReference>
<proteinExistence type="inferred from homology"/>
<feature type="transmembrane region" description="Helical" evidence="16">
    <location>
        <begin position="257"/>
        <end position="277"/>
    </location>
</feature>
<evidence type="ECO:0000256" key="4">
    <source>
        <dbReference type="ARBA" id="ARBA00010031"/>
    </source>
</evidence>
<feature type="domain" description="CFEM" evidence="17">
    <location>
        <begin position="49"/>
        <end position="161"/>
    </location>
</feature>
<feature type="compositionally biased region" description="Polar residues" evidence="15">
    <location>
        <begin position="440"/>
        <end position="449"/>
    </location>
</feature>
<keyword evidence="14" id="KW-0349">Heme</keyword>
<protein>
    <recommendedName>
        <fullName evidence="17">CFEM domain-containing protein</fullName>
    </recommendedName>
</protein>
<comment type="similarity">
    <text evidence="13">Belongs to the SAT4 family.</text>
</comment>
<keyword evidence="14" id="KW-0479">Metal-binding</keyword>
<reference evidence="19" key="1">
    <citation type="submission" date="2015-05" db="EMBL/GenBank/DDBJ databases">
        <authorList>
            <person name="Fogelqvist Johan"/>
        </authorList>
    </citation>
    <scope>NUCLEOTIDE SEQUENCE [LARGE SCALE GENOMIC DNA]</scope>
</reference>
<organism evidence="18 19">
    <name type="scientific">Verticillium longisporum</name>
    <name type="common">Verticillium dahliae var. longisporum</name>
    <dbReference type="NCBI Taxonomy" id="100787"/>
    <lineage>
        <taxon>Eukaryota</taxon>
        <taxon>Fungi</taxon>
        <taxon>Dikarya</taxon>
        <taxon>Ascomycota</taxon>
        <taxon>Pezizomycotina</taxon>
        <taxon>Sordariomycetes</taxon>
        <taxon>Hypocreomycetidae</taxon>
        <taxon>Glomerellales</taxon>
        <taxon>Plectosphaerellaceae</taxon>
        <taxon>Verticillium</taxon>
    </lineage>
</organism>
<keyword evidence="12" id="KW-0449">Lipoprotein</keyword>
<evidence type="ECO:0000256" key="2">
    <source>
        <dbReference type="ARBA" id="ARBA00004589"/>
    </source>
</evidence>
<sequence length="502" mass="55004">MSIRQNLFPYGTTAAGVRVSFHNKESQYTVNPDVSWPICFTGCRQGDAMPSLCFLLLVTVCSIGIRSQQTPLNNLPACGLSCLLDTVPASGCSLTDNACQCSNPDLAITTAACLQANCTMQDTLADVARVQASVCQLPHTDRGRETLIIVFSMVAVAFTAYLLRMASKLTTHNLAVEDTVITTAVFLTPVPIVCVKYMVDLGFGKHLWDLKDGHLLKTLRLFYIAEVVYVAVLALTKASIILMYIHIFRSSITFRRWSYAVLSMFILSTIIITPLTIVSCRPVQFFWDRDIKGGTCLDINALAYAHSAIAIFFDIIIITMPIGMLWRLNMPTNRKFQIGIMFSIGGFGLIATVLRLQSLLVFGSSLDPTADYVPVVYWTTGELAAGIICSCLPAIRKLLDKPTRRLVDSVKLRSIKKTGLTPLSPSEASHGAHKLHSRDCSSGSKSAGTNGYEHMEDTSGSLRADGIDAESVSDQFLPIQGVYEPPDEVLRVTYWGERESDG</sequence>
<keyword evidence="14" id="KW-0408">Iron</keyword>
<evidence type="ECO:0000259" key="17">
    <source>
        <dbReference type="PROSITE" id="PS52012"/>
    </source>
</evidence>
<feature type="binding site" description="axial binding residue" evidence="14">
    <location>
        <position position="96"/>
    </location>
    <ligand>
        <name>heme</name>
        <dbReference type="ChEBI" id="CHEBI:30413"/>
    </ligand>
    <ligandPart>
        <name>Fe</name>
        <dbReference type="ChEBI" id="CHEBI:18248"/>
    </ligandPart>
</feature>
<dbReference type="AlphaFoldDB" id="A0A0G4L258"/>
<evidence type="ECO:0000256" key="3">
    <source>
        <dbReference type="ARBA" id="ARBA00004613"/>
    </source>
</evidence>
<evidence type="ECO:0000256" key="7">
    <source>
        <dbReference type="ARBA" id="ARBA00022692"/>
    </source>
</evidence>
<dbReference type="SMART" id="SM00747">
    <property type="entry name" value="CFEM"/>
    <property type="match status" value="1"/>
</dbReference>
<evidence type="ECO:0000256" key="13">
    <source>
        <dbReference type="ARBA" id="ARBA00038359"/>
    </source>
</evidence>
<keyword evidence="6" id="KW-0325">Glycoprotein</keyword>
<keyword evidence="6" id="KW-0336">GPI-anchor</keyword>
<feature type="transmembrane region" description="Helical" evidence="16">
    <location>
        <begin position="376"/>
        <end position="395"/>
    </location>
</feature>
<evidence type="ECO:0000256" key="9">
    <source>
        <dbReference type="ARBA" id="ARBA00022989"/>
    </source>
</evidence>
<feature type="transmembrane region" description="Helical" evidence="16">
    <location>
        <begin position="146"/>
        <end position="163"/>
    </location>
</feature>
<dbReference type="PANTHER" id="PTHR33048:SF131">
    <property type="entry name" value="INTEGRAL MEMBRANE PROTEIN"/>
    <property type="match status" value="1"/>
</dbReference>
<evidence type="ECO:0000256" key="5">
    <source>
        <dbReference type="ARBA" id="ARBA00022525"/>
    </source>
</evidence>
<evidence type="ECO:0000256" key="12">
    <source>
        <dbReference type="ARBA" id="ARBA00023288"/>
    </source>
</evidence>
<dbReference type="Pfam" id="PF20684">
    <property type="entry name" value="Fung_rhodopsin"/>
    <property type="match status" value="1"/>
</dbReference>
<dbReference type="Proteomes" id="UP000045706">
    <property type="component" value="Unassembled WGS sequence"/>
</dbReference>
<evidence type="ECO:0000256" key="16">
    <source>
        <dbReference type="SAM" id="Phobius"/>
    </source>
</evidence>
<evidence type="ECO:0000256" key="1">
    <source>
        <dbReference type="ARBA" id="ARBA00004141"/>
    </source>
</evidence>
<evidence type="ECO:0000256" key="8">
    <source>
        <dbReference type="ARBA" id="ARBA00022729"/>
    </source>
</evidence>
<evidence type="ECO:0000313" key="19">
    <source>
        <dbReference type="Proteomes" id="UP000045706"/>
    </source>
</evidence>
<keyword evidence="8" id="KW-0732">Signal</keyword>
<comment type="similarity">
    <text evidence="4">Belongs to the RBT5 family.</text>
</comment>
<feature type="disulfide bond" evidence="14">
    <location>
        <begin position="92"/>
        <end position="99"/>
    </location>
</feature>
<keyword evidence="10 16" id="KW-0472">Membrane</keyword>
<dbReference type="PROSITE" id="PS52012">
    <property type="entry name" value="CFEM"/>
    <property type="match status" value="1"/>
</dbReference>
<dbReference type="EMBL" id="CVQI01006668">
    <property type="protein sequence ID" value="CRK16089.1"/>
    <property type="molecule type" value="Genomic_DNA"/>
</dbReference>
<dbReference type="GO" id="GO:0046872">
    <property type="term" value="F:metal ion binding"/>
    <property type="evidence" value="ECO:0007669"/>
    <property type="project" value="UniProtKB-UniRule"/>
</dbReference>
<feature type="transmembrane region" description="Helical" evidence="16">
    <location>
        <begin position="219"/>
        <end position="245"/>
    </location>
</feature>
<accession>A0A0G4L258</accession>
<evidence type="ECO:0000256" key="6">
    <source>
        <dbReference type="ARBA" id="ARBA00022622"/>
    </source>
</evidence>
<keyword evidence="5" id="KW-0964">Secreted</keyword>
<evidence type="ECO:0000256" key="14">
    <source>
        <dbReference type="PROSITE-ProRule" id="PRU01356"/>
    </source>
</evidence>
<comment type="subcellular location">
    <subcellularLocation>
        <location evidence="2">Membrane</location>
        <topology evidence="2">Lipid-anchor</topology>
        <topology evidence="2">GPI-anchor</topology>
    </subcellularLocation>
    <subcellularLocation>
        <location evidence="1">Membrane</location>
        <topology evidence="1">Multi-pass membrane protein</topology>
    </subcellularLocation>
    <subcellularLocation>
        <location evidence="3">Secreted</location>
    </subcellularLocation>
</comment>